<keyword evidence="6 11" id="KW-0732">Signal</keyword>
<gene>
    <name evidence="13" type="primary">LOC115631964</name>
</gene>
<evidence type="ECO:0000256" key="3">
    <source>
        <dbReference type="ARBA" id="ARBA00022448"/>
    </source>
</evidence>
<organism evidence="12 13">
    <name type="scientific">Drosophila lebanonensis</name>
    <name type="common">Fruit fly</name>
    <name type="synonym">Scaptodrosophila lebanonensis</name>
    <dbReference type="NCBI Taxonomy" id="7225"/>
    <lineage>
        <taxon>Eukaryota</taxon>
        <taxon>Metazoa</taxon>
        <taxon>Ecdysozoa</taxon>
        <taxon>Arthropoda</taxon>
        <taxon>Hexapoda</taxon>
        <taxon>Insecta</taxon>
        <taxon>Pterygota</taxon>
        <taxon>Neoptera</taxon>
        <taxon>Endopterygota</taxon>
        <taxon>Diptera</taxon>
        <taxon>Brachycera</taxon>
        <taxon>Muscomorpha</taxon>
        <taxon>Ephydroidea</taxon>
        <taxon>Drosophilidae</taxon>
        <taxon>Scaptodrosophila</taxon>
    </lineage>
</organism>
<evidence type="ECO:0000256" key="11">
    <source>
        <dbReference type="SAM" id="SignalP"/>
    </source>
</evidence>
<dbReference type="GO" id="GO:0006898">
    <property type="term" value="P:receptor-mediated endocytosis"/>
    <property type="evidence" value="ECO:0007669"/>
    <property type="project" value="TreeGrafter"/>
</dbReference>
<dbReference type="GO" id="GO:0030139">
    <property type="term" value="C:endocytic vesicle"/>
    <property type="evidence" value="ECO:0007669"/>
    <property type="project" value="TreeGrafter"/>
</dbReference>
<dbReference type="GeneID" id="115631964"/>
<dbReference type="CTD" id="33199"/>
<keyword evidence="4" id="KW-1003">Cell membrane</keyword>
<evidence type="ECO:0000256" key="7">
    <source>
        <dbReference type="ARBA" id="ARBA00022927"/>
    </source>
</evidence>
<evidence type="ECO:0000256" key="8">
    <source>
        <dbReference type="ARBA" id="ARBA00022989"/>
    </source>
</evidence>
<feature type="chain" id="PRO_5026911672" description="Protein amnionless" evidence="11">
    <location>
        <begin position="19"/>
        <end position="520"/>
    </location>
</feature>
<feature type="signal peptide" evidence="11">
    <location>
        <begin position="1"/>
        <end position="18"/>
    </location>
</feature>
<dbReference type="Pfam" id="PF14828">
    <property type="entry name" value="Amnionless"/>
    <property type="match status" value="1"/>
</dbReference>
<evidence type="ECO:0000256" key="6">
    <source>
        <dbReference type="ARBA" id="ARBA00022729"/>
    </source>
</evidence>
<keyword evidence="8 10" id="KW-1133">Transmembrane helix</keyword>
<evidence type="ECO:0000256" key="9">
    <source>
        <dbReference type="ARBA" id="ARBA00023136"/>
    </source>
</evidence>
<dbReference type="AlphaFoldDB" id="A0A6J2UBW6"/>
<dbReference type="GO" id="GO:0015031">
    <property type="term" value="P:protein transport"/>
    <property type="evidence" value="ECO:0007669"/>
    <property type="project" value="UniProtKB-KW"/>
</dbReference>
<evidence type="ECO:0000256" key="5">
    <source>
        <dbReference type="ARBA" id="ARBA00022692"/>
    </source>
</evidence>
<dbReference type="RefSeq" id="XP_030384687.1">
    <property type="nucleotide sequence ID" value="XM_030528827.1"/>
</dbReference>
<dbReference type="PANTHER" id="PTHR14995:SF2">
    <property type="entry name" value="PROTEIN AMNIONLESS"/>
    <property type="match status" value="1"/>
</dbReference>
<dbReference type="GO" id="GO:0016324">
    <property type="term" value="C:apical plasma membrane"/>
    <property type="evidence" value="ECO:0007669"/>
    <property type="project" value="TreeGrafter"/>
</dbReference>
<evidence type="ECO:0000313" key="12">
    <source>
        <dbReference type="Proteomes" id="UP000504634"/>
    </source>
</evidence>
<evidence type="ECO:0000256" key="10">
    <source>
        <dbReference type="SAM" id="Phobius"/>
    </source>
</evidence>
<evidence type="ECO:0000256" key="2">
    <source>
        <dbReference type="ARBA" id="ARBA00021200"/>
    </source>
</evidence>
<keyword evidence="12" id="KW-1185">Reference proteome</keyword>
<reference evidence="13" key="1">
    <citation type="submission" date="2025-08" db="UniProtKB">
        <authorList>
            <consortium name="RefSeq"/>
        </authorList>
    </citation>
    <scope>IDENTIFICATION</scope>
    <source>
        <strain evidence="13">11010-0011.00</strain>
        <tissue evidence="13">Whole body</tissue>
    </source>
</reference>
<feature type="transmembrane region" description="Helical" evidence="10">
    <location>
        <begin position="352"/>
        <end position="373"/>
    </location>
</feature>
<dbReference type="OrthoDB" id="1898221at2759"/>
<keyword evidence="7" id="KW-0653">Protein transport</keyword>
<sequence>MLHLLIIFLGLCHQGALGTKWYSGSPGFSSSDAWIDGYMPCARDLAVFPSNYRAVLPLTGNIKIGGFVLPNEGALVLSQDVTILLNDLEQDRECESDEKRAYLKPPKTSKWFDPMSWTSPDILSRSPAVSEIEKVPCSDEQVVITSANGALSFDLENVLFLRLGHLSLLGSSISKTYLQQLLRTDLGELLFPNGEITYVEYYRSEICGCHKDYMDLIVSTCHNVECERPHCVSPVLPLGACCPICGATVRYSVEHCLESERKDLLDYINKQMVREGLTNDILVHVEFISSDELGQYLQTVIVDRDTYNERSKHFLELLMERRNESNLLRGKQALVTHMAGHPYNPNVTFGSVLLIIFCIVLVGVVAIIILAHYMPQNPHLNRIPQWIHDPRRWHWSNLSLGLRRNLLFARFDNAGQEAGISGGGAAATSGVEHLPERIMGFNAESEEVRERAFNNPMFEEGITAQAVSTDVASNKQTAPEFKPTMEVGELDSCNVEEQELTEIRLESSDSDSDVEEETAK</sequence>
<dbReference type="Proteomes" id="UP000504634">
    <property type="component" value="Unplaced"/>
</dbReference>
<proteinExistence type="predicted"/>
<keyword evidence="3" id="KW-0813">Transport</keyword>
<evidence type="ECO:0000256" key="1">
    <source>
        <dbReference type="ARBA" id="ARBA00004251"/>
    </source>
</evidence>
<accession>A0A6J2UBW6</accession>
<evidence type="ECO:0000256" key="4">
    <source>
        <dbReference type="ARBA" id="ARBA00022475"/>
    </source>
</evidence>
<name>A0A6J2UBW6_DROLE</name>
<keyword evidence="9 10" id="KW-0472">Membrane</keyword>
<comment type="subcellular location">
    <subcellularLocation>
        <location evidence="1">Cell membrane</location>
        <topology evidence="1">Single-pass type I membrane protein</topology>
    </subcellularLocation>
</comment>
<dbReference type="PANTHER" id="PTHR14995">
    <property type="entry name" value="AMNIONLESS"/>
    <property type="match status" value="1"/>
</dbReference>
<dbReference type="InterPro" id="IPR026112">
    <property type="entry name" value="AMN"/>
</dbReference>
<protein>
    <recommendedName>
        <fullName evidence="2">Protein amnionless</fullName>
    </recommendedName>
</protein>
<keyword evidence="5 10" id="KW-0812">Transmembrane</keyword>
<evidence type="ECO:0000313" key="13">
    <source>
        <dbReference type="RefSeq" id="XP_030384687.1"/>
    </source>
</evidence>